<keyword evidence="12" id="KW-0812">Transmembrane</keyword>
<comment type="pathway">
    <text evidence="2">Secondary metabolite biosynthesis.</text>
</comment>
<dbReference type="SUPFAM" id="SSF48264">
    <property type="entry name" value="Cytochrome P450"/>
    <property type="match status" value="1"/>
</dbReference>
<dbReference type="PRINTS" id="PR00463">
    <property type="entry name" value="EP450I"/>
</dbReference>
<evidence type="ECO:0000313" key="13">
    <source>
        <dbReference type="EMBL" id="KAF8709502.1"/>
    </source>
</evidence>
<comment type="caution">
    <text evidence="13">The sequence shown here is derived from an EMBL/GenBank/DDBJ whole genome shotgun (WGS) entry which is preliminary data.</text>
</comment>
<keyword evidence="12" id="KW-0472">Membrane</keyword>
<dbReference type="CDD" id="cd11061">
    <property type="entry name" value="CYP67-like"/>
    <property type="match status" value="1"/>
</dbReference>
<proteinExistence type="inferred from homology"/>
<keyword evidence="12" id="KW-1133">Transmembrane helix</keyword>
<keyword evidence="7 9" id="KW-0408">Iron</keyword>
<dbReference type="Proteomes" id="UP000602905">
    <property type="component" value="Unassembled WGS sequence"/>
</dbReference>
<feature type="non-terminal residue" evidence="13">
    <location>
        <position position="1"/>
    </location>
</feature>
<accession>A0A8H7HW17</accession>
<dbReference type="GO" id="GO:0004497">
    <property type="term" value="F:monooxygenase activity"/>
    <property type="evidence" value="ECO:0007669"/>
    <property type="project" value="UniProtKB-KW"/>
</dbReference>
<dbReference type="PROSITE" id="PS00086">
    <property type="entry name" value="CYTOCHROME_P450"/>
    <property type="match status" value="1"/>
</dbReference>
<dbReference type="GO" id="GO:0016705">
    <property type="term" value="F:oxidoreductase activity, acting on paired donors, with incorporation or reduction of molecular oxygen"/>
    <property type="evidence" value="ECO:0007669"/>
    <property type="project" value="InterPro"/>
</dbReference>
<evidence type="ECO:0000256" key="5">
    <source>
        <dbReference type="ARBA" id="ARBA00022723"/>
    </source>
</evidence>
<dbReference type="InterPro" id="IPR017972">
    <property type="entry name" value="Cyt_P450_CS"/>
</dbReference>
<comment type="similarity">
    <text evidence="3 10">Belongs to the cytochrome P450 family.</text>
</comment>
<feature type="transmembrane region" description="Helical" evidence="12">
    <location>
        <begin position="12"/>
        <end position="33"/>
    </location>
</feature>
<organism evidence="13 14">
    <name type="scientific">Rhizoctonia solani</name>
    <dbReference type="NCBI Taxonomy" id="456999"/>
    <lineage>
        <taxon>Eukaryota</taxon>
        <taxon>Fungi</taxon>
        <taxon>Dikarya</taxon>
        <taxon>Basidiomycota</taxon>
        <taxon>Agaricomycotina</taxon>
        <taxon>Agaricomycetes</taxon>
        <taxon>Cantharellales</taxon>
        <taxon>Ceratobasidiaceae</taxon>
        <taxon>Rhizoctonia</taxon>
    </lineage>
</organism>
<evidence type="ECO:0000256" key="11">
    <source>
        <dbReference type="SAM" id="MobiDB-lite"/>
    </source>
</evidence>
<evidence type="ECO:0000256" key="12">
    <source>
        <dbReference type="SAM" id="Phobius"/>
    </source>
</evidence>
<dbReference type="Gene3D" id="1.10.630.10">
    <property type="entry name" value="Cytochrome P450"/>
    <property type="match status" value="1"/>
</dbReference>
<dbReference type="InterPro" id="IPR050121">
    <property type="entry name" value="Cytochrome_P450_monoxygenase"/>
</dbReference>
<evidence type="ECO:0000256" key="1">
    <source>
        <dbReference type="ARBA" id="ARBA00001971"/>
    </source>
</evidence>
<evidence type="ECO:0000256" key="8">
    <source>
        <dbReference type="ARBA" id="ARBA00023033"/>
    </source>
</evidence>
<sequence>MSLTLTDWSPTLVYVPIGAGIVFVAAHLVPYLLDPHNYRRPTIKGPWLNALSDAWLAHAAAQGDRSERVHEMHKKYGTYPPSPSSPPWSTSRVKTERVRIGKFVRLAPNHISIADPEALQIVYAHGNGTLKTEFYDAFVSIRRGLFNTRDRAEHTRRLVVPFPTPIPTLLPRCKRKLVSHVFSQQNVLAFEPHIRRHVRKFCAQWDERCMLAAKGENGADWEARDGRAWFDCLPHYNYLAFDIIGDLAFGSPFGMIPAQRDSAPMIEHVESKGDGAKSTKRTVKHVPAIKILNDRGDYAASLGVMPPWWRPWAKRVPWYARGNQAVQCLAGLAVAAVTKRLEEGLPDEEDDEDEEGEQGEVKGKKKRTDLLEKLLQGKDESGAPMGREELTAEALTQLIAGSDTTSNSSCAITYYLAANPEKQRKLQAELDEHLSPRTMTTPATSFENVKSLPYLNACINEGLRLHATSSMGLPRVIPPGTVLEVCGEKFGPGSVLSVPSFTIHRDQAVWGEDVEAFRPERWIEAGTDVQAGVGTGPMAKAFNPFSYGPRACVGRNLASMELQIIISSVFARYEFELLKPNELLKTREGFLRKPLDCYVGMKRRVEKN</sequence>
<evidence type="ECO:0000256" key="9">
    <source>
        <dbReference type="PIRSR" id="PIRSR602401-1"/>
    </source>
</evidence>
<dbReference type="InterPro" id="IPR002401">
    <property type="entry name" value="Cyt_P450_E_grp-I"/>
</dbReference>
<protein>
    <submittedName>
        <fullName evidence="13">Cytochrome P450 monooxygenase</fullName>
    </submittedName>
</protein>
<keyword evidence="4 9" id="KW-0349">Heme</keyword>
<reference evidence="13" key="1">
    <citation type="submission" date="2020-09" db="EMBL/GenBank/DDBJ databases">
        <title>Comparative genome analyses of four rice-infecting Rhizoctonia solani isolates reveal extensive enrichment of homogalacturonan modification genes.</title>
        <authorList>
            <person name="Lee D.-Y."/>
            <person name="Jeon J."/>
            <person name="Kim K.-T."/>
            <person name="Cheong K."/>
            <person name="Song H."/>
            <person name="Choi G."/>
            <person name="Ko J."/>
            <person name="Opiyo S.O."/>
            <person name="Zuo S."/>
            <person name="Madhav S."/>
            <person name="Lee Y.-H."/>
            <person name="Wang G.-L."/>
        </authorList>
    </citation>
    <scope>NUCLEOTIDE SEQUENCE</scope>
    <source>
        <strain evidence="13">AG1-IA WGL</strain>
    </source>
</reference>
<evidence type="ECO:0000256" key="10">
    <source>
        <dbReference type="RuleBase" id="RU000461"/>
    </source>
</evidence>
<dbReference type="EMBL" id="JACYCD010000048">
    <property type="protein sequence ID" value="KAF8709502.1"/>
    <property type="molecule type" value="Genomic_DNA"/>
</dbReference>
<keyword evidence="5 9" id="KW-0479">Metal-binding</keyword>
<name>A0A8H7HW17_9AGAM</name>
<dbReference type="AlphaFoldDB" id="A0A8H7HW17"/>
<evidence type="ECO:0000313" key="14">
    <source>
        <dbReference type="Proteomes" id="UP000602905"/>
    </source>
</evidence>
<evidence type="ECO:0000256" key="4">
    <source>
        <dbReference type="ARBA" id="ARBA00022617"/>
    </source>
</evidence>
<dbReference type="InterPro" id="IPR001128">
    <property type="entry name" value="Cyt_P450"/>
</dbReference>
<dbReference type="PANTHER" id="PTHR24305">
    <property type="entry name" value="CYTOCHROME P450"/>
    <property type="match status" value="1"/>
</dbReference>
<comment type="cofactor">
    <cofactor evidence="1 9">
        <name>heme</name>
        <dbReference type="ChEBI" id="CHEBI:30413"/>
    </cofactor>
</comment>
<evidence type="ECO:0000256" key="7">
    <source>
        <dbReference type="ARBA" id="ARBA00023004"/>
    </source>
</evidence>
<evidence type="ECO:0000256" key="3">
    <source>
        <dbReference type="ARBA" id="ARBA00010617"/>
    </source>
</evidence>
<evidence type="ECO:0000256" key="2">
    <source>
        <dbReference type="ARBA" id="ARBA00005179"/>
    </source>
</evidence>
<dbReference type="PRINTS" id="PR00385">
    <property type="entry name" value="P450"/>
</dbReference>
<evidence type="ECO:0000256" key="6">
    <source>
        <dbReference type="ARBA" id="ARBA00023002"/>
    </source>
</evidence>
<dbReference type="PANTHER" id="PTHR24305:SF29">
    <property type="entry name" value="BENZOATE-PARA-HYDROXYLASE"/>
    <property type="match status" value="1"/>
</dbReference>
<feature type="binding site" description="axial binding residue" evidence="9">
    <location>
        <position position="552"/>
    </location>
    <ligand>
        <name>heme</name>
        <dbReference type="ChEBI" id="CHEBI:30413"/>
    </ligand>
    <ligandPart>
        <name>Fe</name>
        <dbReference type="ChEBI" id="CHEBI:18248"/>
    </ligandPart>
</feature>
<dbReference type="Pfam" id="PF00067">
    <property type="entry name" value="p450"/>
    <property type="match status" value="1"/>
</dbReference>
<dbReference type="InterPro" id="IPR036396">
    <property type="entry name" value="Cyt_P450_sf"/>
</dbReference>
<gene>
    <name evidence="13" type="ORF">RHS03_02874</name>
</gene>
<dbReference type="OrthoDB" id="1470350at2759"/>
<dbReference type="GO" id="GO:0020037">
    <property type="term" value="F:heme binding"/>
    <property type="evidence" value="ECO:0007669"/>
    <property type="project" value="InterPro"/>
</dbReference>
<keyword evidence="8 10" id="KW-0503">Monooxygenase</keyword>
<keyword evidence="6 10" id="KW-0560">Oxidoreductase</keyword>
<feature type="region of interest" description="Disordered" evidence="11">
    <location>
        <begin position="343"/>
        <end position="367"/>
    </location>
</feature>
<feature type="compositionally biased region" description="Acidic residues" evidence="11">
    <location>
        <begin position="344"/>
        <end position="358"/>
    </location>
</feature>
<dbReference type="GO" id="GO:0005506">
    <property type="term" value="F:iron ion binding"/>
    <property type="evidence" value="ECO:0007669"/>
    <property type="project" value="InterPro"/>
</dbReference>